<dbReference type="EMBL" id="CABFNO020001364">
    <property type="protein sequence ID" value="CAG9983624.1"/>
    <property type="molecule type" value="Genomic_DNA"/>
</dbReference>
<protein>
    <submittedName>
        <fullName evidence="2">Uncharacterized protein</fullName>
    </submittedName>
</protein>
<dbReference type="OrthoDB" id="4576996at2759"/>
<accession>A0A9N9UDP6</accession>
<feature type="region of interest" description="Disordered" evidence="1">
    <location>
        <begin position="391"/>
        <end position="435"/>
    </location>
</feature>
<comment type="caution">
    <text evidence="2">The sequence shown here is derived from an EMBL/GenBank/DDBJ whole genome shotgun (WGS) entry which is preliminary data.</text>
</comment>
<dbReference type="Proteomes" id="UP000754883">
    <property type="component" value="Unassembled WGS sequence"/>
</dbReference>
<dbReference type="AlphaFoldDB" id="A0A9N9UDP6"/>
<feature type="region of interest" description="Disordered" evidence="1">
    <location>
        <begin position="109"/>
        <end position="144"/>
    </location>
</feature>
<feature type="compositionally biased region" description="Polar residues" evidence="1">
    <location>
        <begin position="392"/>
        <end position="406"/>
    </location>
</feature>
<sequence length="435" mass="49812">MEVFGAVGTAISLITLARNNMGRAQRLGRTVDDLREILSDVMELQDYVDPEEDIDLLDRISRIIDEVMEMIEENSTTSRVAMTFFWNSSLEGDVYRLNAKLSRLHEMLKTRTRRRRSSNASIANINSSPQHSPYSPPSTARRDLLPTSSLSQLHTTLVFQDAENEDVRPPLQLEWFSILERNYTSNFRTIQYESSDRNTVVTHEVQFGTIPNTPQNLDAKECDFLEDQLLTVETSTDYAVYRLDPIYKFETSRACDKFMMKIRERELVGKFLPVEVSKKNTQSPWKNLCCMMVGGSKDVLLARDKLVCLWEKSRGLSKIPDTTITFHDRNSRKYVEWPLRDFIDASLVMNRAVELSWRNNADVAVFTFPGQPEAREFASVFDRQRKRRASAVNASNGDYMQRQSPTPYIAPVAELDSSPKGPVELDAGPRPSELE</sequence>
<keyword evidence="3" id="KW-1185">Reference proteome</keyword>
<feature type="compositionally biased region" description="Low complexity" evidence="1">
    <location>
        <begin position="118"/>
        <end position="133"/>
    </location>
</feature>
<name>A0A9N9UDP6_9HYPO</name>
<evidence type="ECO:0000256" key="1">
    <source>
        <dbReference type="SAM" id="MobiDB-lite"/>
    </source>
</evidence>
<evidence type="ECO:0000313" key="3">
    <source>
        <dbReference type="Proteomes" id="UP000754883"/>
    </source>
</evidence>
<proteinExistence type="predicted"/>
<organism evidence="2 3">
    <name type="scientific">Clonostachys byssicola</name>
    <dbReference type="NCBI Taxonomy" id="160290"/>
    <lineage>
        <taxon>Eukaryota</taxon>
        <taxon>Fungi</taxon>
        <taxon>Dikarya</taxon>
        <taxon>Ascomycota</taxon>
        <taxon>Pezizomycotina</taxon>
        <taxon>Sordariomycetes</taxon>
        <taxon>Hypocreomycetidae</taxon>
        <taxon>Hypocreales</taxon>
        <taxon>Bionectriaceae</taxon>
        <taxon>Clonostachys</taxon>
    </lineage>
</organism>
<evidence type="ECO:0000313" key="2">
    <source>
        <dbReference type="EMBL" id="CAG9983624.1"/>
    </source>
</evidence>
<reference evidence="3" key="1">
    <citation type="submission" date="2019-06" db="EMBL/GenBank/DDBJ databases">
        <authorList>
            <person name="Broberg M."/>
        </authorList>
    </citation>
    <scope>NUCLEOTIDE SEQUENCE [LARGE SCALE GENOMIC DNA]</scope>
</reference>
<reference evidence="2 3" key="2">
    <citation type="submission" date="2021-10" db="EMBL/GenBank/DDBJ databases">
        <authorList>
            <person name="Piombo E."/>
        </authorList>
    </citation>
    <scope>NUCLEOTIDE SEQUENCE [LARGE SCALE GENOMIC DNA]</scope>
</reference>
<gene>
    <name evidence="2" type="ORF">CBYS24578_00015903</name>
</gene>